<name>X0YRJ6_9ZZZZ</name>
<organism evidence="7">
    <name type="scientific">marine sediment metagenome</name>
    <dbReference type="NCBI Taxonomy" id="412755"/>
    <lineage>
        <taxon>unclassified sequences</taxon>
        <taxon>metagenomes</taxon>
        <taxon>ecological metagenomes</taxon>
    </lineage>
</organism>
<feature type="transmembrane region" description="Helical" evidence="6">
    <location>
        <begin position="45"/>
        <end position="67"/>
    </location>
</feature>
<dbReference type="PANTHER" id="PTHR30589:SF0">
    <property type="entry name" value="PHOSPHATIDYLGLYCEROL--PROLIPOPROTEIN DIACYLGLYCERYL TRANSFERASE"/>
    <property type="match status" value="1"/>
</dbReference>
<evidence type="ECO:0000256" key="3">
    <source>
        <dbReference type="ARBA" id="ARBA00022692"/>
    </source>
</evidence>
<dbReference type="GO" id="GO:0005886">
    <property type="term" value="C:plasma membrane"/>
    <property type="evidence" value="ECO:0007669"/>
    <property type="project" value="InterPro"/>
</dbReference>
<dbReference type="AlphaFoldDB" id="X0YRJ6"/>
<keyword evidence="1" id="KW-1003">Cell membrane</keyword>
<dbReference type="GO" id="GO:0042158">
    <property type="term" value="P:lipoprotein biosynthetic process"/>
    <property type="evidence" value="ECO:0007669"/>
    <property type="project" value="InterPro"/>
</dbReference>
<evidence type="ECO:0000256" key="2">
    <source>
        <dbReference type="ARBA" id="ARBA00022679"/>
    </source>
</evidence>
<evidence type="ECO:0000313" key="7">
    <source>
        <dbReference type="EMBL" id="GAG59004.1"/>
    </source>
</evidence>
<comment type="caution">
    <text evidence="7">The sequence shown here is derived from an EMBL/GenBank/DDBJ whole genome shotgun (WGS) entry which is preliminary data.</text>
</comment>
<keyword evidence="2" id="KW-0808">Transferase</keyword>
<dbReference type="PANTHER" id="PTHR30589">
    <property type="entry name" value="PROLIPOPROTEIN DIACYLGLYCERYL TRANSFERASE"/>
    <property type="match status" value="1"/>
</dbReference>
<feature type="transmembrane region" description="Helical" evidence="6">
    <location>
        <begin position="212"/>
        <end position="236"/>
    </location>
</feature>
<evidence type="ECO:0000256" key="1">
    <source>
        <dbReference type="ARBA" id="ARBA00022475"/>
    </source>
</evidence>
<dbReference type="InterPro" id="IPR001640">
    <property type="entry name" value="Lgt"/>
</dbReference>
<dbReference type="Pfam" id="PF01790">
    <property type="entry name" value="LGT"/>
    <property type="match status" value="1"/>
</dbReference>
<keyword evidence="3 6" id="KW-0812">Transmembrane</keyword>
<evidence type="ECO:0000256" key="4">
    <source>
        <dbReference type="ARBA" id="ARBA00022989"/>
    </source>
</evidence>
<feature type="transmembrane region" description="Helical" evidence="6">
    <location>
        <begin position="13"/>
        <end position="33"/>
    </location>
</feature>
<keyword evidence="4 6" id="KW-1133">Transmembrane helix</keyword>
<dbReference type="NCBIfam" id="TIGR00544">
    <property type="entry name" value="lgt"/>
    <property type="match status" value="1"/>
</dbReference>
<dbReference type="GO" id="GO:0008961">
    <property type="term" value="F:phosphatidylglycerol-prolipoprotein diacylglyceryl transferase activity"/>
    <property type="evidence" value="ECO:0007669"/>
    <property type="project" value="InterPro"/>
</dbReference>
<evidence type="ECO:0000256" key="5">
    <source>
        <dbReference type="ARBA" id="ARBA00023136"/>
    </source>
</evidence>
<protein>
    <recommendedName>
        <fullName evidence="8">Prolipoprotein diacylglyceryl transferase</fullName>
    </recommendedName>
</protein>
<keyword evidence="5 6" id="KW-0472">Membrane</keyword>
<evidence type="ECO:0000256" key="6">
    <source>
        <dbReference type="SAM" id="Phobius"/>
    </source>
</evidence>
<feature type="transmembrane region" description="Helical" evidence="6">
    <location>
        <begin position="87"/>
        <end position="106"/>
    </location>
</feature>
<accession>X0YRJ6</accession>
<proteinExistence type="inferred from homology"/>
<gene>
    <name evidence="7" type="ORF">S01H4_03701</name>
</gene>
<sequence length="244" mass="27813">MYPTLFKIGNITIHSYGLMVALGYLMAIFIIYLESKRKGLDPNLALDLGLTAMICGTLGSKLLFVIRNWSYYSGNPIEILLGFGQGFIFYGGLVLGVLGVVLVSYFKKISIKTVADMCTPALPLGHAIGRIGCLLRGCCYGKITDLPWAIHLEGAFRHPTQIYHFSHNLLIFIFLWLIRKRIKVEGNLILIYCMLYGLARFITEFFRDNPIFAWNLTGSQIFSIAIFFTSFIFLIYRYRIYKKI</sequence>
<dbReference type="EMBL" id="BART01000930">
    <property type="protein sequence ID" value="GAG59004.1"/>
    <property type="molecule type" value="Genomic_DNA"/>
</dbReference>
<feature type="transmembrane region" description="Helical" evidence="6">
    <location>
        <begin position="188"/>
        <end position="206"/>
    </location>
</feature>
<reference evidence="7" key="1">
    <citation type="journal article" date="2014" name="Front. Microbiol.">
        <title>High frequency of phylogenetically diverse reductive dehalogenase-homologous genes in deep subseafloor sedimentary metagenomes.</title>
        <authorList>
            <person name="Kawai M."/>
            <person name="Futagami T."/>
            <person name="Toyoda A."/>
            <person name="Takaki Y."/>
            <person name="Nishi S."/>
            <person name="Hori S."/>
            <person name="Arai W."/>
            <person name="Tsubouchi T."/>
            <person name="Morono Y."/>
            <person name="Uchiyama I."/>
            <person name="Ito T."/>
            <person name="Fujiyama A."/>
            <person name="Inagaki F."/>
            <person name="Takami H."/>
        </authorList>
    </citation>
    <scope>NUCLEOTIDE SEQUENCE</scope>
    <source>
        <strain evidence="7">Expedition CK06-06</strain>
    </source>
</reference>
<evidence type="ECO:0008006" key="8">
    <source>
        <dbReference type="Google" id="ProtNLM"/>
    </source>
</evidence>
<dbReference type="HAMAP" id="MF_01147">
    <property type="entry name" value="Lgt"/>
    <property type="match status" value="1"/>
</dbReference>